<dbReference type="EMBL" id="OY882859">
    <property type="protein sequence ID" value="CAK6440677.1"/>
    <property type="molecule type" value="Genomic_DNA"/>
</dbReference>
<evidence type="ECO:0000256" key="1">
    <source>
        <dbReference type="SAM" id="MobiDB-lite"/>
    </source>
</evidence>
<keyword evidence="3" id="KW-1185">Reference proteome</keyword>
<sequence length="115" mass="12668">MKRGLPRRKPRSDFQSGGDLRTGRSHTSASPLKYNVVHGADGAFYALDGGTWRNSMIAPKRLPVGPLSDGYSPQTPKCTLHWWMPFEVGGSSLLPSCRGTKPRPNEKCSSRNAQR</sequence>
<feature type="region of interest" description="Disordered" evidence="1">
    <location>
        <begin position="1"/>
        <end position="30"/>
    </location>
</feature>
<evidence type="ECO:0000313" key="2">
    <source>
        <dbReference type="EMBL" id="CAK6440677.1"/>
    </source>
</evidence>
<protein>
    <submittedName>
        <fullName evidence="2">Uncharacterized protein</fullName>
    </submittedName>
</protein>
<reference evidence="2" key="1">
    <citation type="submission" date="2023-12" db="EMBL/GenBank/DDBJ databases">
        <authorList>
            <person name="Brown T."/>
        </authorList>
    </citation>
    <scope>NUCLEOTIDE SEQUENCE</scope>
</reference>
<dbReference type="Proteomes" id="UP001314169">
    <property type="component" value="Chromosome 2"/>
</dbReference>
<proteinExistence type="predicted"/>
<feature type="region of interest" description="Disordered" evidence="1">
    <location>
        <begin position="94"/>
        <end position="115"/>
    </location>
</feature>
<name>A0ABN9ZWK4_PIPNA</name>
<organism evidence="2 3">
    <name type="scientific">Pipistrellus nathusii</name>
    <name type="common">Nathusius' pipistrelle</name>
    <dbReference type="NCBI Taxonomy" id="59473"/>
    <lineage>
        <taxon>Eukaryota</taxon>
        <taxon>Metazoa</taxon>
        <taxon>Chordata</taxon>
        <taxon>Craniata</taxon>
        <taxon>Vertebrata</taxon>
        <taxon>Euteleostomi</taxon>
        <taxon>Mammalia</taxon>
        <taxon>Eutheria</taxon>
        <taxon>Laurasiatheria</taxon>
        <taxon>Chiroptera</taxon>
        <taxon>Yangochiroptera</taxon>
        <taxon>Vespertilionidae</taxon>
        <taxon>Pipistrellus</taxon>
    </lineage>
</organism>
<feature type="compositionally biased region" description="Basic residues" evidence="1">
    <location>
        <begin position="1"/>
        <end position="10"/>
    </location>
</feature>
<evidence type="ECO:0000313" key="3">
    <source>
        <dbReference type="Proteomes" id="UP001314169"/>
    </source>
</evidence>
<accession>A0ABN9ZWK4</accession>
<gene>
    <name evidence="2" type="ORF">MPIPNATIZW_LOCUS8983</name>
</gene>